<protein>
    <submittedName>
        <fullName evidence="1">DUF1365 domain-containing protein</fullName>
    </submittedName>
</protein>
<sequence>MKPVIYDSTVRHIRTAPIRHAFSYHTYEWLIDLDEMPRNRVLASFEARDHFGDPASTLRSNTDDYLAEHGIDLDGGRILLLTNARVLGYVFNPLSVYWCHHSDGRLAAVIAEVHNTYGGRHCYLLDPDQANVDKEFYVSPFFPVDGAYRMHLPVPHEKLALTIALDRDGGRPFVASLRGRRRAATTAALLRHPFVTVAVSARIRLQGIRLWARGLPVHPRPASRMEKIS</sequence>
<name>A0A919SQL2_9ACTN</name>
<reference evidence="1" key="1">
    <citation type="submission" date="2021-03" db="EMBL/GenBank/DDBJ databases">
        <title>Whole genome shotgun sequence of Actinoplanes consettensis NBRC 14913.</title>
        <authorList>
            <person name="Komaki H."/>
            <person name="Tamura T."/>
        </authorList>
    </citation>
    <scope>NUCLEOTIDE SEQUENCE</scope>
    <source>
        <strain evidence="1">NBRC 14913</strain>
    </source>
</reference>
<dbReference type="Pfam" id="PF07103">
    <property type="entry name" value="DUF1365"/>
    <property type="match status" value="1"/>
</dbReference>
<accession>A0A919SQL2</accession>
<dbReference type="EMBL" id="BOQP01000025">
    <property type="protein sequence ID" value="GIM75737.1"/>
    <property type="molecule type" value="Genomic_DNA"/>
</dbReference>
<organism evidence="1 2">
    <name type="scientific">Winogradskya consettensis</name>
    <dbReference type="NCBI Taxonomy" id="113560"/>
    <lineage>
        <taxon>Bacteria</taxon>
        <taxon>Bacillati</taxon>
        <taxon>Actinomycetota</taxon>
        <taxon>Actinomycetes</taxon>
        <taxon>Micromonosporales</taxon>
        <taxon>Micromonosporaceae</taxon>
        <taxon>Winogradskya</taxon>
    </lineage>
</organism>
<proteinExistence type="predicted"/>
<keyword evidence="2" id="KW-1185">Reference proteome</keyword>
<evidence type="ECO:0000313" key="2">
    <source>
        <dbReference type="Proteomes" id="UP000680865"/>
    </source>
</evidence>
<dbReference type="InterPro" id="IPR010775">
    <property type="entry name" value="DUF1365"/>
</dbReference>
<dbReference type="PANTHER" id="PTHR33973:SF4">
    <property type="entry name" value="OS07G0153300 PROTEIN"/>
    <property type="match status" value="1"/>
</dbReference>
<evidence type="ECO:0000313" key="1">
    <source>
        <dbReference type="EMBL" id="GIM75737.1"/>
    </source>
</evidence>
<dbReference type="PANTHER" id="PTHR33973">
    <property type="entry name" value="OS07G0153300 PROTEIN"/>
    <property type="match status" value="1"/>
</dbReference>
<comment type="caution">
    <text evidence="1">The sequence shown here is derived from an EMBL/GenBank/DDBJ whole genome shotgun (WGS) entry which is preliminary data.</text>
</comment>
<dbReference type="RefSeq" id="WP_212999370.1">
    <property type="nucleotide sequence ID" value="NZ_BAAATW010000001.1"/>
</dbReference>
<gene>
    <name evidence="1" type="ORF">Aco04nite_46830</name>
</gene>
<dbReference type="AlphaFoldDB" id="A0A919SQL2"/>
<dbReference type="Proteomes" id="UP000680865">
    <property type="component" value="Unassembled WGS sequence"/>
</dbReference>